<name>A0ABS9V0N4_9BACT</name>
<keyword evidence="1" id="KW-0472">Membrane</keyword>
<organism evidence="2 3">
    <name type="scientific">Belliella filtrata</name>
    <dbReference type="NCBI Taxonomy" id="2923435"/>
    <lineage>
        <taxon>Bacteria</taxon>
        <taxon>Pseudomonadati</taxon>
        <taxon>Bacteroidota</taxon>
        <taxon>Cytophagia</taxon>
        <taxon>Cytophagales</taxon>
        <taxon>Cyclobacteriaceae</taxon>
        <taxon>Belliella</taxon>
    </lineage>
</organism>
<dbReference type="RefSeq" id="WP_241348134.1">
    <property type="nucleotide sequence ID" value="NZ_JAKZGP010000023.1"/>
</dbReference>
<keyword evidence="1" id="KW-1133">Transmembrane helix</keyword>
<evidence type="ECO:0008006" key="4">
    <source>
        <dbReference type="Google" id="ProtNLM"/>
    </source>
</evidence>
<evidence type="ECO:0000313" key="3">
    <source>
        <dbReference type="Proteomes" id="UP001165489"/>
    </source>
</evidence>
<comment type="caution">
    <text evidence="2">The sequence shown here is derived from an EMBL/GenBank/DDBJ whole genome shotgun (WGS) entry which is preliminary data.</text>
</comment>
<protein>
    <recommendedName>
        <fullName evidence="4">Nuclease-related domain-containing protein</fullName>
    </recommendedName>
</protein>
<proteinExistence type="predicted"/>
<evidence type="ECO:0000256" key="1">
    <source>
        <dbReference type="SAM" id="Phobius"/>
    </source>
</evidence>
<keyword evidence="1" id="KW-0812">Transmembrane</keyword>
<evidence type="ECO:0000313" key="2">
    <source>
        <dbReference type="EMBL" id="MCH7409794.1"/>
    </source>
</evidence>
<sequence>MKQRIKSYSLKFTKEIIPVIAGILIALFINNWYNESKDRAYIKQIFTTIKSELNESRQDLNLNLPRLDSFKDAINIHLENEEHRLLDLVVNNGGIYVASIKLNAWNAVSTSKIDLIDYNIINSLSNVVEQKEILTFKSNYLMNFLYANFHATDKETKEILLVLIDDIIWTEKEIIRIIDEIDY</sequence>
<gene>
    <name evidence="2" type="ORF">MM239_10345</name>
</gene>
<accession>A0ABS9V0N4</accession>
<reference evidence="2" key="1">
    <citation type="submission" date="2022-03" db="EMBL/GenBank/DDBJ databases">
        <title>De novo assembled genomes of Belliella spp. (Cyclobacteriaceae) strains.</title>
        <authorList>
            <person name="Szabo A."/>
            <person name="Korponai K."/>
            <person name="Felfoldi T."/>
        </authorList>
    </citation>
    <scope>NUCLEOTIDE SEQUENCE</scope>
    <source>
        <strain evidence="2">DSM 111904</strain>
    </source>
</reference>
<keyword evidence="3" id="KW-1185">Reference proteome</keyword>
<dbReference type="EMBL" id="JAKZGP010000023">
    <property type="protein sequence ID" value="MCH7409794.1"/>
    <property type="molecule type" value="Genomic_DNA"/>
</dbReference>
<feature type="transmembrane region" description="Helical" evidence="1">
    <location>
        <begin position="12"/>
        <end position="33"/>
    </location>
</feature>
<dbReference type="Proteomes" id="UP001165489">
    <property type="component" value="Unassembled WGS sequence"/>
</dbReference>